<dbReference type="GO" id="GO:0006355">
    <property type="term" value="P:regulation of DNA-templated transcription"/>
    <property type="evidence" value="ECO:0007669"/>
    <property type="project" value="InterPro"/>
</dbReference>
<evidence type="ECO:0000313" key="2">
    <source>
        <dbReference type="EMBL" id="SMG61265.1"/>
    </source>
</evidence>
<dbReference type="SUPFAM" id="SSF46894">
    <property type="entry name" value="C-terminal effector domain of the bipartite response regulators"/>
    <property type="match status" value="1"/>
</dbReference>
<dbReference type="EMBL" id="FXAT01000020">
    <property type="protein sequence ID" value="SMG61265.1"/>
    <property type="molecule type" value="Genomic_DNA"/>
</dbReference>
<gene>
    <name evidence="2" type="ORF">SAMN06265784_12061</name>
</gene>
<evidence type="ECO:0000259" key="1">
    <source>
        <dbReference type="SMART" id="SM00421"/>
    </source>
</evidence>
<organism evidence="2 3">
    <name type="scientific">Paraburkholderia susongensis</name>
    <dbReference type="NCBI Taxonomy" id="1515439"/>
    <lineage>
        <taxon>Bacteria</taxon>
        <taxon>Pseudomonadati</taxon>
        <taxon>Pseudomonadota</taxon>
        <taxon>Betaproteobacteria</taxon>
        <taxon>Burkholderiales</taxon>
        <taxon>Burkholderiaceae</taxon>
        <taxon>Paraburkholderia</taxon>
    </lineage>
</organism>
<dbReference type="InterPro" id="IPR016032">
    <property type="entry name" value="Sig_transdc_resp-reg_C-effctor"/>
</dbReference>
<dbReference type="InterPro" id="IPR000792">
    <property type="entry name" value="Tscrpt_reg_LuxR_C"/>
</dbReference>
<dbReference type="Gene3D" id="1.10.10.10">
    <property type="entry name" value="Winged helix-like DNA-binding domain superfamily/Winged helix DNA-binding domain"/>
    <property type="match status" value="1"/>
</dbReference>
<dbReference type="AlphaFoldDB" id="A0A1X7M5A8"/>
<keyword evidence="3" id="KW-1185">Reference proteome</keyword>
<protein>
    <submittedName>
        <fullName evidence="2">Regulatory protein, luxR family</fullName>
    </submittedName>
</protein>
<evidence type="ECO:0000313" key="3">
    <source>
        <dbReference type="Proteomes" id="UP000193228"/>
    </source>
</evidence>
<dbReference type="GO" id="GO:0003677">
    <property type="term" value="F:DNA binding"/>
    <property type="evidence" value="ECO:0007669"/>
    <property type="project" value="InterPro"/>
</dbReference>
<dbReference type="STRING" id="1515439.SAMN06265784_12061"/>
<dbReference type="InterPro" id="IPR036388">
    <property type="entry name" value="WH-like_DNA-bd_sf"/>
</dbReference>
<dbReference type="Pfam" id="PF00196">
    <property type="entry name" value="GerE"/>
    <property type="match status" value="1"/>
</dbReference>
<name>A0A1X7M5A8_9BURK</name>
<proteinExistence type="predicted"/>
<reference evidence="3" key="1">
    <citation type="submission" date="2017-04" db="EMBL/GenBank/DDBJ databases">
        <authorList>
            <person name="Varghese N."/>
            <person name="Submissions S."/>
        </authorList>
    </citation>
    <scope>NUCLEOTIDE SEQUENCE [LARGE SCALE GENOMIC DNA]</scope>
    <source>
        <strain evidence="3">LMG 29540</strain>
    </source>
</reference>
<accession>A0A1X7M5A8</accession>
<dbReference type="Proteomes" id="UP000193228">
    <property type="component" value="Unassembled WGS sequence"/>
</dbReference>
<sequence length="137" mass="15375">MLLAASENGFRSGIVVPAHTSVPQRMGVLYIGSDEIQEIGERRLIANRLYFRALAIELLDWFIGVAKREVREAIDITDMDLRVLSYLKSGFIADDVARELDVSIQTVYGYFRKIKDKIGVSHISEAVKFAEANDLLA</sequence>
<feature type="domain" description="HTH luxR-type" evidence="1">
    <location>
        <begin position="73"/>
        <end position="130"/>
    </location>
</feature>
<dbReference type="SMART" id="SM00421">
    <property type="entry name" value="HTH_LUXR"/>
    <property type="match status" value="1"/>
</dbReference>